<evidence type="ECO:0000313" key="2">
    <source>
        <dbReference type="Proteomes" id="UP001159363"/>
    </source>
</evidence>
<evidence type="ECO:0000313" key="1">
    <source>
        <dbReference type="EMBL" id="KAJ8880420.1"/>
    </source>
</evidence>
<reference evidence="1 2" key="1">
    <citation type="submission" date="2023-02" db="EMBL/GenBank/DDBJ databases">
        <title>LHISI_Scaffold_Assembly.</title>
        <authorList>
            <person name="Stuart O.P."/>
            <person name="Cleave R."/>
            <person name="Magrath M.J.L."/>
            <person name="Mikheyev A.S."/>
        </authorList>
    </citation>
    <scope>NUCLEOTIDE SEQUENCE [LARGE SCALE GENOMIC DNA]</scope>
    <source>
        <strain evidence="1">Daus_M_001</strain>
        <tissue evidence="1">Leg muscle</tissue>
    </source>
</reference>
<keyword evidence="2" id="KW-1185">Reference proteome</keyword>
<name>A0ABQ9H875_9NEOP</name>
<sequence>MTGGGTSPDGLLAVAVCAIIAWWPYSNSALLFYGYPCDALTVLHFAHLRGERVKGRGAAACNTNASCSYIEVSRAKGMTEVRHDCTCDNPAGSRTLFTQYRVVKGAAYLGDLLTRLRQGSAGAIRTTLTREPDAPSLLRARPGTGVPCFRCAVCTYGNLSSDPIILSEARLVWRRPARFSAVIVSYARDGHHVLALNVGYICRHFRRLLAGRRVMGRVLPFTAYLSCLVRMTALHVSWNGEGLGLQHVRRTKTRLFIAGFDVRRRRGVASGVEQLQIEMDGDGNYSRALGRTGSSANLQNWPIPRRRWSTVGFLYSQPIAFISVYVLPSIIVNQPTFRRSFVGAEGSAGACGLERVGEGPLAELQPRLL</sequence>
<proteinExistence type="predicted"/>
<protein>
    <submittedName>
        <fullName evidence="1">Uncharacterized protein</fullName>
    </submittedName>
</protein>
<accession>A0ABQ9H875</accession>
<dbReference type="Proteomes" id="UP001159363">
    <property type="component" value="Chromosome 5"/>
</dbReference>
<gene>
    <name evidence="1" type="ORF">PR048_016889</name>
</gene>
<comment type="caution">
    <text evidence="1">The sequence shown here is derived from an EMBL/GenBank/DDBJ whole genome shotgun (WGS) entry which is preliminary data.</text>
</comment>
<dbReference type="EMBL" id="JARBHB010000006">
    <property type="protein sequence ID" value="KAJ8880420.1"/>
    <property type="molecule type" value="Genomic_DNA"/>
</dbReference>
<organism evidence="1 2">
    <name type="scientific">Dryococelus australis</name>
    <dbReference type="NCBI Taxonomy" id="614101"/>
    <lineage>
        <taxon>Eukaryota</taxon>
        <taxon>Metazoa</taxon>
        <taxon>Ecdysozoa</taxon>
        <taxon>Arthropoda</taxon>
        <taxon>Hexapoda</taxon>
        <taxon>Insecta</taxon>
        <taxon>Pterygota</taxon>
        <taxon>Neoptera</taxon>
        <taxon>Polyneoptera</taxon>
        <taxon>Phasmatodea</taxon>
        <taxon>Verophasmatodea</taxon>
        <taxon>Anareolatae</taxon>
        <taxon>Phasmatidae</taxon>
        <taxon>Eurycanthinae</taxon>
        <taxon>Dryococelus</taxon>
    </lineage>
</organism>